<dbReference type="AlphaFoldDB" id="A0A1V8SWI3"/>
<sequence>MWEDFFWSIYYPISIIFVVVLLIVLIIYIDPWVIALMAADGLVVFLIHLTIGLDKLREWIPILRDPHRFQRFLVGVLHTLLWILMALSILLHVLELMHFILSAMLVMLESPSIKEITDSQMRLVCSSHLLSSFKLHLFVSGCLHFRPHRKLLLAPPANAAPGAVGWAASTNEQAVVQAEKGAFPVGMGGHEDAILFSIIVPALIESTIGIGNLAQSWPTWLKFDLFSFRDNMLFSSLCTSMALPLLVIGQRLAMLISYITRFEAIAPGANTNPLDLGLCLGWLFPVSLTLLGLWVRALLAQGRDTAPTIQDDCYKQALEEFDGQELDPF</sequence>
<protein>
    <submittedName>
        <fullName evidence="2">Uncharacterized protein</fullName>
    </submittedName>
</protein>
<feature type="transmembrane region" description="Helical" evidence="1">
    <location>
        <begin position="34"/>
        <end position="51"/>
    </location>
</feature>
<evidence type="ECO:0000313" key="2">
    <source>
        <dbReference type="EMBL" id="OQO03420.1"/>
    </source>
</evidence>
<feature type="transmembrane region" description="Helical" evidence="1">
    <location>
        <begin position="72"/>
        <end position="94"/>
    </location>
</feature>
<keyword evidence="1" id="KW-1133">Transmembrane helix</keyword>
<evidence type="ECO:0000256" key="1">
    <source>
        <dbReference type="SAM" id="Phobius"/>
    </source>
</evidence>
<keyword evidence="1" id="KW-0812">Transmembrane</keyword>
<gene>
    <name evidence="2" type="ORF">B0A48_10083</name>
</gene>
<feature type="transmembrane region" description="Helical" evidence="1">
    <location>
        <begin position="234"/>
        <end position="260"/>
    </location>
</feature>
<dbReference type="EMBL" id="NAJO01000024">
    <property type="protein sequence ID" value="OQO03420.1"/>
    <property type="molecule type" value="Genomic_DNA"/>
</dbReference>
<name>A0A1V8SWI3_9PEZI</name>
<evidence type="ECO:0000313" key="3">
    <source>
        <dbReference type="Proteomes" id="UP000192596"/>
    </source>
</evidence>
<keyword evidence="3" id="KW-1185">Reference proteome</keyword>
<comment type="caution">
    <text evidence="2">The sequence shown here is derived from an EMBL/GenBank/DDBJ whole genome shotgun (WGS) entry which is preliminary data.</text>
</comment>
<feature type="transmembrane region" description="Helical" evidence="1">
    <location>
        <begin position="280"/>
        <end position="299"/>
    </location>
</feature>
<reference evidence="3" key="1">
    <citation type="submission" date="2017-03" db="EMBL/GenBank/DDBJ databases">
        <title>Genomes of endolithic fungi from Antarctica.</title>
        <authorList>
            <person name="Coleine C."/>
            <person name="Masonjones S."/>
            <person name="Stajich J.E."/>
        </authorList>
    </citation>
    <scope>NUCLEOTIDE SEQUENCE [LARGE SCALE GENOMIC DNA]</scope>
    <source>
        <strain evidence="3">CCFEE 5527</strain>
    </source>
</reference>
<accession>A0A1V8SWI3</accession>
<proteinExistence type="predicted"/>
<feature type="transmembrane region" description="Helical" evidence="1">
    <location>
        <begin position="9"/>
        <end position="28"/>
    </location>
</feature>
<dbReference type="Proteomes" id="UP000192596">
    <property type="component" value="Unassembled WGS sequence"/>
</dbReference>
<dbReference type="InParanoid" id="A0A1V8SWI3"/>
<keyword evidence="1" id="KW-0472">Membrane</keyword>
<organism evidence="2 3">
    <name type="scientific">Cryoendolithus antarcticus</name>
    <dbReference type="NCBI Taxonomy" id="1507870"/>
    <lineage>
        <taxon>Eukaryota</taxon>
        <taxon>Fungi</taxon>
        <taxon>Dikarya</taxon>
        <taxon>Ascomycota</taxon>
        <taxon>Pezizomycotina</taxon>
        <taxon>Dothideomycetes</taxon>
        <taxon>Dothideomycetidae</taxon>
        <taxon>Cladosporiales</taxon>
        <taxon>Cladosporiaceae</taxon>
        <taxon>Cryoendolithus</taxon>
    </lineage>
</organism>